<evidence type="ECO:0000313" key="2">
    <source>
        <dbReference type="EMBL" id="MCH7398586.1"/>
    </source>
</evidence>
<keyword evidence="3" id="KW-1185">Reference proteome</keyword>
<dbReference type="InterPro" id="IPR041662">
    <property type="entry name" value="SusD-like_2"/>
</dbReference>
<evidence type="ECO:0000256" key="1">
    <source>
        <dbReference type="SAM" id="SignalP"/>
    </source>
</evidence>
<dbReference type="Pfam" id="PF12771">
    <property type="entry name" value="SusD-like_2"/>
    <property type="match status" value="1"/>
</dbReference>
<sequence>MKRYILNTLFALSLFALSSCDEFLDVNSNPNSPIGDNLPLSAKLPGALVSVANQETLQLNQIGSFWGGYWGTNNEGINQFFDLKTYNGQNIRSQREGIPVWENGFNNILYFRLIQEEAEENGQLFYAGTSKIMQGMLFLRLVDMYNNIPFDDAAQGSELINPKYEPGNVVYQKSIDLISAGIDDVKASGVIPQNHGDVLFNGDKVLWAKFGNTLKLRALIRQSEKADAGYISSEIQKISAEGSGFLSAGETAAVNPGYLNSNGKMNPFWASYYRDVQGNTTANYQNIRPTNYLLSQLESKNDPRLERLYVAVDGSYKGVVFGNSEAGNPDFERNATSAFRGPNENGGQATGIFHALNQSSVILSDFESLFLQAEAAHRGWVSQDVALLYNQAIAQSFSYTKVPAAALSSYLDQESVAITSGPNRLERIIEQKWLALNSVSSIEAWNDFRRLGIPNYPRTAASGVTGIPLRLMYPETERGTNNEEVVAQGNDEMLTAKIWWMP</sequence>
<keyword evidence="1" id="KW-0732">Signal</keyword>
<accession>A0ABS9UPN3</accession>
<feature type="chain" id="PRO_5047174637" evidence="1">
    <location>
        <begin position="19"/>
        <end position="502"/>
    </location>
</feature>
<name>A0ABS9UPN3_9BACT</name>
<reference evidence="2" key="1">
    <citation type="submission" date="2022-03" db="EMBL/GenBank/DDBJ databases">
        <title>De novo assembled genomes of Belliella spp. (Cyclobacteriaceae) strains.</title>
        <authorList>
            <person name="Szabo A."/>
            <person name="Korponai K."/>
            <person name="Felfoldi T."/>
        </authorList>
    </citation>
    <scope>NUCLEOTIDE SEQUENCE</scope>
    <source>
        <strain evidence="2">DSM 107340</strain>
    </source>
</reference>
<dbReference type="InterPro" id="IPR011990">
    <property type="entry name" value="TPR-like_helical_dom_sf"/>
</dbReference>
<dbReference type="SUPFAM" id="SSF48452">
    <property type="entry name" value="TPR-like"/>
    <property type="match status" value="1"/>
</dbReference>
<organism evidence="2 3">
    <name type="scientific">Belliella calami</name>
    <dbReference type="NCBI Taxonomy" id="2923436"/>
    <lineage>
        <taxon>Bacteria</taxon>
        <taxon>Pseudomonadati</taxon>
        <taxon>Bacteroidota</taxon>
        <taxon>Cytophagia</taxon>
        <taxon>Cytophagales</taxon>
        <taxon>Cyclobacteriaceae</taxon>
        <taxon>Belliella</taxon>
    </lineage>
</organism>
<dbReference type="PROSITE" id="PS51257">
    <property type="entry name" value="PROKAR_LIPOPROTEIN"/>
    <property type="match status" value="1"/>
</dbReference>
<proteinExistence type="predicted"/>
<dbReference type="RefSeq" id="WP_241275097.1">
    <property type="nucleotide sequence ID" value="NZ_JAKZGS010000008.1"/>
</dbReference>
<feature type="signal peptide" evidence="1">
    <location>
        <begin position="1"/>
        <end position="18"/>
    </location>
</feature>
<gene>
    <name evidence="2" type="ORF">MM236_11320</name>
</gene>
<dbReference type="Gene3D" id="1.25.40.390">
    <property type="match status" value="1"/>
</dbReference>
<dbReference type="EMBL" id="JAKZGS010000008">
    <property type="protein sequence ID" value="MCH7398586.1"/>
    <property type="molecule type" value="Genomic_DNA"/>
</dbReference>
<comment type="caution">
    <text evidence="2">The sequence shown here is derived from an EMBL/GenBank/DDBJ whole genome shotgun (WGS) entry which is preliminary data.</text>
</comment>
<dbReference type="Proteomes" id="UP001165488">
    <property type="component" value="Unassembled WGS sequence"/>
</dbReference>
<keyword evidence="2" id="KW-0449">Lipoprotein</keyword>
<evidence type="ECO:0000313" key="3">
    <source>
        <dbReference type="Proteomes" id="UP001165488"/>
    </source>
</evidence>
<protein>
    <submittedName>
        <fullName evidence="2">SusD/RagB family nutrient-binding outer membrane lipoprotein</fullName>
    </submittedName>
</protein>